<comment type="caution">
    <text evidence="2">The sequence shown here is derived from an EMBL/GenBank/DDBJ whole genome shotgun (WGS) entry which is preliminary data.</text>
</comment>
<sequence>MTIAIQRQKKDYAIEKVPEEESPKEDSESDSMGDDIREQSEDDRDTREELLVKYQEETQLQIQGIQSEASLPQDTANKTLCKHTQDAQKFLVTPLKGMEYIDGTATKMTVCVENA</sequence>
<evidence type="ECO:0000313" key="3">
    <source>
        <dbReference type="Proteomes" id="UP000765509"/>
    </source>
</evidence>
<accession>A0A9Q3DI99</accession>
<gene>
    <name evidence="2" type="ORF">O181_040177</name>
</gene>
<organism evidence="2 3">
    <name type="scientific">Austropuccinia psidii MF-1</name>
    <dbReference type="NCBI Taxonomy" id="1389203"/>
    <lineage>
        <taxon>Eukaryota</taxon>
        <taxon>Fungi</taxon>
        <taxon>Dikarya</taxon>
        <taxon>Basidiomycota</taxon>
        <taxon>Pucciniomycotina</taxon>
        <taxon>Pucciniomycetes</taxon>
        <taxon>Pucciniales</taxon>
        <taxon>Sphaerophragmiaceae</taxon>
        <taxon>Austropuccinia</taxon>
    </lineage>
</organism>
<keyword evidence="3" id="KW-1185">Reference proteome</keyword>
<dbReference type="Proteomes" id="UP000765509">
    <property type="component" value="Unassembled WGS sequence"/>
</dbReference>
<name>A0A9Q3DI99_9BASI</name>
<feature type="region of interest" description="Disordered" evidence="1">
    <location>
        <begin position="1"/>
        <end position="48"/>
    </location>
</feature>
<proteinExistence type="predicted"/>
<evidence type="ECO:0000256" key="1">
    <source>
        <dbReference type="SAM" id="MobiDB-lite"/>
    </source>
</evidence>
<dbReference type="EMBL" id="AVOT02015823">
    <property type="protein sequence ID" value="MBW0500462.1"/>
    <property type="molecule type" value="Genomic_DNA"/>
</dbReference>
<protein>
    <submittedName>
        <fullName evidence="2">Uncharacterized protein</fullName>
    </submittedName>
</protein>
<feature type="compositionally biased region" description="Basic and acidic residues" evidence="1">
    <location>
        <begin position="34"/>
        <end position="48"/>
    </location>
</feature>
<evidence type="ECO:0000313" key="2">
    <source>
        <dbReference type="EMBL" id="MBW0500462.1"/>
    </source>
</evidence>
<reference evidence="2" key="1">
    <citation type="submission" date="2021-03" db="EMBL/GenBank/DDBJ databases">
        <title>Draft genome sequence of rust myrtle Austropuccinia psidii MF-1, a brazilian biotype.</title>
        <authorList>
            <person name="Quecine M.C."/>
            <person name="Pachon D.M.R."/>
            <person name="Bonatelli M.L."/>
            <person name="Correr F.H."/>
            <person name="Franceschini L.M."/>
            <person name="Leite T.F."/>
            <person name="Margarido G.R.A."/>
            <person name="Almeida C.A."/>
            <person name="Ferrarezi J.A."/>
            <person name="Labate C.A."/>
        </authorList>
    </citation>
    <scope>NUCLEOTIDE SEQUENCE</scope>
    <source>
        <strain evidence="2">MF-1</strain>
    </source>
</reference>
<feature type="compositionally biased region" description="Basic and acidic residues" evidence="1">
    <location>
        <begin position="8"/>
        <end position="26"/>
    </location>
</feature>
<dbReference type="AlphaFoldDB" id="A0A9Q3DI99"/>